<evidence type="ECO:0000256" key="5">
    <source>
        <dbReference type="ARBA" id="ARBA00023066"/>
    </source>
</evidence>
<keyword evidence="3" id="KW-0210">Decarboxylase</keyword>
<dbReference type="PANTHER" id="PTHR33866:SF2">
    <property type="entry name" value="S-ADENOSYLMETHIONINE DECARBOXYLASE PROENZYME"/>
    <property type="match status" value="1"/>
</dbReference>
<evidence type="ECO:0000256" key="7">
    <source>
        <dbReference type="ARBA" id="ARBA00023145"/>
    </source>
</evidence>
<proteinExistence type="predicted"/>
<dbReference type="GO" id="GO:0005829">
    <property type="term" value="C:cytosol"/>
    <property type="evidence" value="ECO:0007669"/>
    <property type="project" value="TreeGrafter"/>
</dbReference>
<keyword evidence="5" id="KW-0745">Spermidine biosynthesis</keyword>
<keyword evidence="6" id="KW-0620">Polyamine biosynthesis</keyword>
<organism evidence="11">
    <name type="scientific">Dechloromonas aromatica (strain RCB)</name>
    <dbReference type="NCBI Taxonomy" id="159087"/>
    <lineage>
        <taxon>Bacteria</taxon>
        <taxon>Pseudomonadati</taxon>
        <taxon>Pseudomonadota</taxon>
        <taxon>Betaproteobacteria</taxon>
        <taxon>Rhodocyclales</taxon>
        <taxon>Azonexaceae</taxon>
        <taxon>Dechloromonas</taxon>
    </lineage>
</organism>
<dbReference type="Gene3D" id="3.30.360.110">
    <property type="entry name" value="S-adenosylmethionine decarboxylase domain"/>
    <property type="match status" value="1"/>
</dbReference>
<name>Q47K46_DECAR</name>
<dbReference type="AlphaFoldDB" id="Q47K46"/>
<evidence type="ECO:0000256" key="3">
    <source>
        <dbReference type="ARBA" id="ARBA00022793"/>
    </source>
</evidence>
<accession>Q47K46</accession>
<dbReference type="Gene3D" id="3.30.160.750">
    <property type="match status" value="1"/>
</dbReference>
<evidence type="ECO:0000256" key="9">
    <source>
        <dbReference type="ARBA" id="ARBA00023270"/>
    </source>
</evidence>
<dbReference type="OrthoDB" id="9793120at2"/>
<dbReference type="EMBL" id="CP000089">
    <property type="protein sequence ID" value="AAZ44785.1"/>
    <property type="molecule type" value="Genomic_DNA"/>
</dbReference>
<dbReference type="NCBIfam" id="TIGR03330">
    <property type="entry name" value="SAM_DCase_Bsu"/>
    <property type="match status" value="1"/>
</dbReference>
<dbReference type="InterPro" id="IPR016067">
    <property type="entry name" value="S-AdoMet_deCO2ase_core"/>
</dbReference>
<evidence type="ECO:0000256" key="6">
    <source>
        <dbReference type="ARBA" id="ARBA00023115"/>
    </source>
</evidence>
<dbReference type="SUPFAM" id="SSF56276">
    <property type="entry name" value="S-adenosylmethionine decarboxylase"/>
    <property type="match status" value="1"/>
</dbReference>
<keyword evidence="7" id="KW-0865">Zymogen</keyword>
<reference evidence="11" key="1">
    <citation type="submission" date="2005-08" db="EMBL/GenBank/DDBJ databases">
        <title>Complete sequence of Dechloromonas aromatica RCB.</title>
        <authorList>
            <person name="Salinero K.K."/>
            <person name="Copeland A."/>
            <person name="Lucas S."/>
            <person name="Lapidus A."/>
            <person name="Barry K."/>
            <person name="Detter J.C."/>
            <person name="Glavina T."/>
            <person name="Hammon N."/>
            <person name="Israni S."/>
            <person name="Pitluck S."/>
            <person name="Di Bartolo G."/>
            <person name="Trong S."/>
            <person name="Schmutz J."/>
            <person name="Larimer F."/>
            <person name="Land M."/>
            <person name="Ivanova N."/>
            <person name="Richardson P."/>
        </authorList>
    </citation>
    <scope>NUCLEOTIDE SEQUENCE</scope>
    <source>
        <strain evidence="11">RCB</strain>
    </source>
</reference>
<dbReference type="KEGG" id="dar:Daro_0026"/>
<dbReference type="HOGENOM" id="CLU_125470_2_4_4"/>
<evidence type="ECO:0000256" key="8">
    <source>
        <dbReference type="ARBA" id="ARBA00023239"/>
    </source>
</evidence>
<protein>
    <submittedName>
        <fullName evidence="11">S-adenosylmethionine decarboxylase related protein</fullName>
    </submittedName>
</protein>
<dbReference type="PANTHER" id="PTHR33866">
    <property type="entry name" value="S-ADENOSYLMETHIONINE DECARBOXYLASE PROENZYME"/>
    <property type="match status" value="1"/>
</dbReference>
<comment type="cofactor">
    <cofactor evidence="1">
        <name>pyruvate</name>
        <dbReference type="ChEBI" id="CHEBI:15361"/>
    </cofactor>
</comment>
<evidence type="ECO:0000313" key="11">
    <source>
        <dbReference type="EMBL" id="AAZ44785.1"/>
    </source>
</evidence>
<dbReference type="STRING" id="159087.Daro_0026"/>
<dbReference type="GO" id="GO:0008295">
    <property type="term" value="P:spermidine biosynthetic process"/>
    <property type="evidence" value="ECO:0007669"/>
    <property type="project" value="UniProtKB-KW"/>
</dbReference>
<keyword evidence="10" id="KW-0670">Pyruvate</keyword>
<dbReference type="InterPro" id="IPR017716">
    <property type="entry name" value="S-AdoMet_deCOase_pro-enz"/>
</dbReference>
<dbReference type="InterPro" id="IPR042286">
    <property type="entry name" value="AdoMetDC_C"/>
</dbReference>
<dbReference type="GO" id="GO:0004014">
    <property type="term" value="F:adenosylmethionine decarboxylase activity"/>
    <property type="evidence" value="ECO:0007669"/>
    <property type="project" value="InterPro"/>
</dbReference>
<keyword evidence="2" id="KW-0949">S-adenosyl-L-methionine</keyword>
<evidence type="ECO:0000256" key="2">
    <source>
        <dbReference type="ARBA" id="ARBA00022691"/>
    </source>
</evidence>
<sequence length="131" mass="14274">MNGLHLIADLHDCHCPSGLLLDAPRLERYCVDACQRHGLTVVGRLFHAFRDIADQPAGVTGTVVLAESHLALHTWPEISAVTLDVYVCNFSGDNSQQAKALFAEVIATFQPDRVEQSAVHRGQLGSSKDKL</sequence>
<evidence type="ECO:0000256" key="10">
    <source>
        <dbReference type="ARBA" id="ARBA00023317"/>
    </source>
</evidence>
<gene>
    <name evidence="11" type="ordered locus">Daro_0026</name>
</gene>
<dbReference type="eggNOG" id="COG1586">
    <property type="taxonomic scope" value="Bacteria"/>
</dbReference>
<keyword evidence="8" id="KW-0456">Lyase</keyword>
<dbReference type="InterPro" id="IPR003826">
    <property type="entry name" value="AdoMetDC_fam_prok"/>
</dbReference>
<dbReference type="Pfam" id="PF02675">
    <property type="entry name" value="AdoMet_dc"/>
    <property type="match status" value="1"/>
</dbReference>
<dbReference type="InterPro" id="IPR042284">
    <property type="entry name" value="AdoMetDC_N"/>
</dbReference>
<keyword evidence="4" id="KW-0068">Autocatalytic cleavage</keyword>
<keyword evidence="9" id="KW-0704">Schiff base</keyword>
<evidence type="ECO:0000256" key="4">
    <source>
        <dbReference type="ARBA" id="ARBA00022813"/>
    </source>
</evidence>
<evidence type="ECO:0000256" key="1">
    <source>
        <dbReference type="ARBA" id="ARBA00001928"/>
    </source>
</evidence>